<proteinExistence type="predicted"/>
<name>A0A7Y7B1B8_STRMO</name>
<sequence length="282" mass="30784">MATITYLPAPADAAGQLWTRASHGPLRELLRFRLSRRRHTALVLTDGEHRAVSEPGGRIPLLKTVFGGYTEAYLVDTAPRTGSWQMPVGTDPVALEIAWWVADPARAVVTGHRPADPWGAVRHHLDRLIEDTVMRGGATGQDLTPQYVLELLAQPRVLEDSGLACCAAGTQSADVFAGTGADRDAPPLLWSPQRREEYEFYLQAVRTGPDALAALWLLRHPDEVRQVLEWVTAHPRPAPHGGGHDATVLALLEQLSEEERAQLAKATAERVRAMTAPEGDMG</sequence>
<dbReference type="EMBL" id="JABBXF010000008">
    <property type="protein sequence ID" value="NVK77004.1"/>
    <property type="molecule type" value="Genomic_DNA"/>
</dbReference>
<reference evidence="1 2" key="1">
    <citation type="submission" date="2020-04" db="EMBL/GenBank/DDBJ databases">
        <title>Draft Genome Sequence of Streptomyces morookaense DSM 40503, an 8-azaguanine-producing strain.</title>
        <authorList>
            <person name="Qi J."/>
            <person name="Gao J.-M."/>
        </authorList>
    </citation>
    <scope>NUCLEOTIDE SEQUENCE [LARGE SCALE GENOMIC DNA]</scope>
    <source>
        <strain evidence="1 2">DSM 40503</strain>
    </source>
</reference>
<gene>
    <name evidence="1" type="ORF">HG542_04955</name>
</gene>
<organism evidence="1 2">
    <name type="scientific">Streptomyces morookaense</name>
    <name type="common">Streptoverticillium morookaense</name>
    <dbReference type="NCBI Taxonomy" id="1970"/>
    <lineage>
        <taxon>Bacteria</taxon>
        <taxon>Bacillati</taxon>
        <taxon>Actinomycetota</taxon>
        <taxon>Actinomycetes</taxon>
        <taxon>Kitasatosporales</taxon>
        <taxon>Streptomycetaceae</taxon>
        <taxon>Streptomyces</taxon>
    </lineage>
</organism>
<comment type="caution">
    <text evidence="1">The sequence shown here is derived from an EMBL/GenBank/DDBJ whole genome shotgun (WGS) entry which is preliminary data.</text>
</comment>
<dbReference type="Proteomes" id="UP000587462">
    <property type="component" value="Unassembled WGS sequence"/>
</dbReference>
<evidence type="ECO:0000313" key="1">
    <source>
        <dbReference type="EMBL" id="NVK77004.1"/>
    </source>
</evidence>
<dbReference type="AlphaFoldDB" id="A0A7Y7B1B8"/>
<evidence type="ECO:0000313" key="2">
    <source>
        <dbReference type="Proteomes" id="UP000587462"/>
    </source>
</evidence>
<dbReference type="RefSeq" id="WP_171078791.1">
    <property type="nucleotide sequence ID" value="NZ_BNBU01000003.1"/>
</dbReference>
<keyword evidence="2" id="KW-1185">Reference proteome</keyword>
<accession>A0A7Y7B1B8</accession>
<protein>
    <submittedName>
        <fullName evidence="1">Uncharacterized protein</fullName>
    </submittedName>
</protein>